<dbReference type="AlphaFoldDB" id="T2JCI8"/>
<evidence type="ECO:0000313" key="3">
    <source>
        <dbReference type="EMBL" id="CCQ62222.1"/>
    </source>
</evidence>
<dbReference type="Proteomes" id="UP000018198">
    <property type="component" value="Unassembled WGS sequence"/>
</dbReference>
<reference evidence="3 4" key="1">
    <citation type="submission" date="2013-01" db="EMBL/GenBank/DDBJ databases">
        <authorList>
            <person name="Bench S."/>
        </authorList>
    </citation>
    <scope>NUCLEOTIDE SEQUENCE [LARGE SCALE GENOMIC DNA]</scope>
    <source>
        <strain evidence="3 4">WH 0401</strain>
    </source>
</reference>
<proteinExistence type="predicted"/>
<dbReference type="InterPro" id="IPR016024">
    <property type="entry name" value="ARM-type_fold"/>
</dbReference>
<comment type="caution">
    <text evidence="3">The sequence shown here is derived from an EMBL/GenBank/DDBJ whole genome shotgun (WGS) entry which is preliminary data.</text>
</comment>
<gene>
    <name evidence="3" type="ORF">CWATWH0401_3050</name>
</gene>
<evidence type="ECO:0008006" key="5">
    <source>
        <dbReference type="Google" id="ProtNLM"/>
    </source>
</evidence>
<evidence type="ECO:0000256" key="1">
    <source>
        <dbReference type="ARBA" id="ARBA00022549"/>
    </source>
</evidence>
<sequence length="123" mass="13681">MLGRTKSEEAISELEKALNDSDEYVRGSAAYALGNIGSDQAIESLSTFLLKGDWQYYNNSFSNILNALETIQDKCQIYQIPPPLPPKTSETSDQSQTVNYYFNNSNVGNVAHKVQGHQNTEQS</sequence>
<keyword evidence="1" id="KW-0042">Antenna complex</keyword>
<name>T2JCI8_CROWT</name>
<dbReference type="SMART" id="SM00567">
    <property type="entry name" value="EZ_HEAT"/>
    <property type="match status" value="1"/>
</dbReference>
<accession>T2JCI8</accession>
<dbReference type="RefSeq" id="WP_021835784.1">
    <property type="nucleotide sequence ID" value="NZ_CAQM01000470.1"/>
</dbReference>
<dbReference type="InterPro" id="IPR011989">
    <property type="entry name" value="ARM-like"/>
</dbReference>
<organism evidence="3 4">
    <name type="scientific">Crocosphaera watsonii WH 0401</name>
    <dbReference type="NCBI Taxonomy" id="555881"/>
    <lineage>
        <taxon>Bacteria</taxon>
        <taxon>Bacillati</taxon>
        <taxon>Cyanobacteriota</taxon>
        <taxon>Cyanophyceae</taxon>
        <taxon>Oscillatoriophycideae</taxon>
        <taxon>Chroococcales</taxon>
        <taxon>Aphanothecaceae</taxon>
        <taxon>Crocosphaera</taxon>
    </lineage>
</organism>
<dbReference type="EMBL" id="CAQM01000470">
    <property type="protein sequence ID" value="CCQ62222.1"/>
    <property type="molecule type" value="Genomic_DNA"/>
</dbReference>
<protein>
    <recommendedName>
        <fullName evidence="5">HEAT repeat domain-containing protein</fullName>
    </recommendedName>
</protein>
<evidence type="ECO:0000313" key="4">
    <source>
        <dbReference type="Proteomes" id="UP000018198"/>
    </source>
</evidence>
<dbReference type="GO" id="GO:0030089">
    <property type="term" value="C:phycobilisome"/>
    <property type="evidence" value="ECO:0007669"/>
    <property type="project" value="UniProtKB-KW"/>
</dbReference>
<keyword evidence="2" id="KW-0605">Phycobilisome</keyword>
<dbReference type="Pfam" id="PF13646">
    <property type="entry name" value="HEAT_2"/>
    <property type="match status" value="1"/>
</dbReference>
<reference evidence="3 4" key="2">
    <citation type="submission" date="2013-09" db="EMBL/GenBank/DDBJ databases">
        <title>Whole genome comparison of six Crocosphaera watsonii strains with differing phenotypes.</title>
        <authorList>
            <person name="Bench S.R."/>
            <person name="Heller P."/>
            <person name="Frank I."/>
            <person name="Arciniega M."/>
            <person name="Shilova I.N."/>
            <person name="Zehr J.P."/>
        </authorList>
    </citation>
    <scope>NUCLEOTIDE SEQUENCE [LARGE SCALE GENOMIC DNA]</scope>
    <source>
        <strain evidence="3 4">WH 0401</strain>
    </source>
</reference>
<evidence type="ECO:0000256" key="2">
    <source>
        <dbReference type="ARBA" id="ARBA00022738"/>
    </source>
</evidence>
<dbReference type="Gene3D" id="1.25.10.10">
    <property type="entry name" value="Leucine-rich Repeat Variant"/>
    <property type="match status" value="1"/>
</dbReference>
<dbReference type="SUPFAM" id="SSF48371">
    <property type="entry name" value="ARM repeat"/>
    <property type="match status" value="1"/>
</dbReference>
<dbReference type="InterPro" id="IPR004155">
    <property type="entry name" value="PBS_lyase_HEAT"/>
</dbReference>